<dbReference type="Gramene" id="OMO84228">
    <property type="protein sequence ID" value="OMO84228"/>
    <property type="gene ID" value="CCACVL1_10937"/>
</dbReference>
<keyword evidence="2" id="KW-1185">Reference proteome</keyword>
<accession>A0A1R3INR4</accession>
<name>A0A1R3INR4_COCAP</name>
<proteinExistence type="predicted"/>
<gene>
    <name evidence="1" type="ORF">CCACVL1_10937</name>
</gene>
<comment type="caution">
    <text evidence="1">The sequence shown here is derived from an EMBL/GenBank/DDBJ whole genome shotgun (WGS) entry which is preliminary data.</text>
</comment>
<dbReference type="Proteomes" id="UP000188268">
    <property type="component" value="Unassembled WGS sequence"/>
</dbReference>
<organism evidence="1 2">
    <name type="scientific">Corchorus capsularis</name>
    <name type="common">Jute</name>
    <dbReference type="NCBI Taxonomy" id="210143"/>
    <lineage>
        <taxon>Eukaryota</taxon>
        <taxon>Viridiplantae</taxon>
        <taxon>Streptophyta</taxon>
        <taxon>Embryophyta</taxon>
        <taxon>Tracheophyta</taxon>
        <taxon>Spermatophyta</taxon>
        <taxon>Magnoliopsida</taxon>
        <taxon>eudicotyledons</taxon>
        <taxon>Gunneridae</taxon>
        <taxon>Pentapetalae</taxon>
        <taxon>rosids</taxon>
        <taxon>malvids</taxon>
        <taxon>Malvales</taxon>
        <taxon>Malvaceae</taxon>
        <taxon>Grewioideae</taxon>
        <taxon>Apeibeae</taxon>
        <taxon>Corchorus</taxon>
    </lineage>
</organism>
<sequence>MTWRVANGYVIVLGGSNFQPTEYGQISASRLQPSTPHHSHP</sequence>
<reference evidence="1 2" key="1">
    <citation type="submission" date="2013-09" db="EMBL/GenBank/DDBJ databases">
        <title>Corchorus capsularis genome sequencing.</title>
        <authorList>
            <person name="Alam M."/>
            <person name="Haque M.S."/>
            <person name="Islam M.S."/>
            <person name="Emdad E.M."/>
            <person name="Islam M.M."/>
            <person name="Ahmed B."/>
            <person name="Halim A."/>
            <person name="Hossen Q.M.M."/>
            <person name="Hossain M.Z."/>
            <person name="Ahmed R."/>
            <person name="Khan M.M."/>
            <person name="Islam R."/>
            <person name="Rashid M.M."/>
            <person name="Khan S.A."/>
            <person name="Rahman M.S."/>
            <person name="Alam M."/>
        </authorList>
    </citation>
    <scope>NUCLEOTIDE SEQUENCE [LARGE SCALE GENOMIC DNA]</scope>
    <source>
        <strain evidence="2">cv. CVL-1</strain>
        <tissue evidence="1">Whole seedling</tissue>
    </source>
</reference>
<dbReference type="AlphaFoldDB" id="A0A1R3INR4"/>
<dbReference type="EMBL" id="AWWV01009745">
    <property type="protein sequence ID" value="OMO84228.1"/>
    <property type="molecule type" value="Genomic_DNA"/>
</dbReference>
<evidence type="ECO:0000313" key="2">
    <source>
        <dbReference type="Proteomes" id="UP000188268"/>
    </source>
</evidence>
<protein>
    <submittedName>
        <fullName evidence="1">Uncharacterized protein</fullName>
    </submittedName>
</protein>
<evidence type="ECO:0000313" key="1">
    <source>
        <dbReference type="EMBL" id="OMO84228.1"/>
    </source>
</evidence>